<dbReference type="InterPro" id="IPR029063">
    <property type="entry name" value="SAM-dependent_MTases_sf"/>
</dbReference>
<dbReference type="Proteomes" id="UP001485226">
    <property type="component" value="Unassembled WGS sequence"/>
</dbReference>
<dbReference type="RefSeq" id="WP_341693388.1">
    <property type="nucleotide sequence ID" value="NZ_JBBYHS010000013.1"/>
</dbReference>
<evidence type="ECO:0000313" key="9">
    <source>
        <dbReference type="EMBL" id="MEL1254757.1"/>
    </source>
</evidence>
<dbReference type="PANTHER" id="PTHR42933">
    <property type="entry name" value="SLR6095 PROTEIN"/>
    <property type="match status" value="1"/>
</dbReference>
<dbReference type="InterPro" id="IPR038333">
    <property type="entry name" value="T1MK-like_N_sf"/>
</dbReference>
<dbReference type="InterPro" id="IPR002052">
    <property type="entry name" value="DNA_methylase_N6_adenine_CS"/>
</dbReference>
<keyword evidence="4" id="KW-0808">Transferase</keyword>
<dbReference type="Pfam" id="PF02384">
    <property type="entry name" value="N6_Mtase"/>
    <property type="match status" value="1"/>
</dbReference>
<protein>
    <recommendedName>
        <fullName evidence="2">site-specific DNA-methyltransferase (adenine-specific)</fullName>
        <ecNumber evidence="2">2.1.1.72</ecNumber>
    </recommendedName>
</protein>
<evidence type="ECO:0000256" key="4">
    <source>
        <dbReference type="ARBA" id="ARBA00022679"/>
    </source>
</evidence>
<feature type="domain" description="DNA methylase adenine-specific" evidence="8">
    <location>
        <begin position="121"/>
        <end position="445"/>
    </location>
</feature>
<evidence type="ECO:0000256" key="3">
    <source>
        <dbReference type="ARBA" id="ARBA00022603"/>
    </source>
</evidence>
<comment type="catalytic activity">
    <reaction evidence="7">
        <text>a 2'-deoxyadenosine in DNA + S-adenosyl-L-methionine = an N(6)-methyl-2'-deoxyadenosine in DNA + S-adenosyl-L-homocysteine + H(+)</text>
        <dbReference type="Rhea" id="RHEA:15197"/>
        <dbReference type="Rhea" id="RHEA-COMP:12418"/>
        <dbReference type="Rhea" id="RHEA-COMP:12419"/>
        <dbReference type="ChEBI" id="CHEBI:15378"/>
        <dbReference type="ChEBI" id="CHEBI:57856"/>
        <dbReference type="ChEBI" id="CHEBI:59789"/>
        <dbReference type="ChEBI" id="CHEBI:90615"/>
        <dbReference type="ChEBI" id="CHEBI:90616"/>
        <dbReference type="EC" id="2.1.1.72"/>
    </reaction>
</comment>
<dbReference type="Gene3D" id="3.40.50.150">
    <property type="entry name" value="Vaccinia Virus protein VP39"/>
    <property type="match status" value="1"/>
</dbReference>
<evidence type="ECO:0000256" key="6">
    <source>
        <dbReference type="ARBA" id="ARBA00022747"/>
    </source>
</evidence>
<gene>
    <name evidence="9" type="ORF">AAEO57_13285</name>
</gene>
<name>A0ABU9IRM1_9FLAO</name>
<dbReference type="PANTHER" id="PTHR42933:SF4">
    <property type="entry name" value="TYPE I RESTRICTION ENZYME ECOKI METHYLASE SUBUNIT"/>
    <property type="match status" value="1"/>
</dbReference>
<accession>A0ABU9IRM1</accession>
<keyword evidence="10" id="KW-1185">Reference proteome</keyword>
<keyword evidence="5" id="KW-0949">S-adenosyl-L-methionine</keyword>
<evidence type="ECO:0000313" key="10">
    <source>
        <dbReference type="Proteomes" id="UP001485226"/>
    </source>
</evidence>
<dbReference type="Gene3D" id="1.20.1260.30">
    <property type="match status" value="1"/>
</dbReference>
<organism evidence="9 10">
    <name type="scientific">Flavobacterium calami</name>
    <dbReference type="NCBI Taxonomy" id="3139144"/>
    <lineage>
        <taxon>Bacteria</taxon>
        <taxon>Pseudomonadati</taxon>
        <taxon>Bacteroidota</taxon>
        <taxon>Flavobacteriia</taxon>
        <taxon>Flavobacteriales</taxon>
        <taxon>Flavobacteriaceae</taxon>
        <taxon>Flavobacterium</taxon>
    </lineage>
</organism>
<proteinExistence type="inferred from homology"/>
<keyword evidence="6" id="KW-0680">Restriction system</keyword>
<dbReference type="PRINTS" id="PR00507">
    <property type="entry name" value="N12N6MTFRASE"/>
</dbReference>
<evidence type="ECO:0000256" key="2">
    <source>
        <dbReference type="ARBA" id="ARBA00011900"/>
    </source>
</evidence>
<evidence type="ECO:0000259" key="8">
    <source>
        <dbReference type="Pfam" id="PF02384"/>
    </source>
</evidence>
<dbReference type="EMBL" id="JBBYHS010000013">
    <property type="protein sequence ID" value="MEL1254757.1"/>
    <property type="molecule type" value="Genomic_DNA"/>
</dbReference>
<evidence type="ECO:0000256" key="1">
    <source>
        <dbReference type="ARBA" id="ARBA00006594"/>
    </source>
</evidence>
<keyword evidence="3 9" id="KW-0489">Methyltransferase</keyword>
<dbReference type="GO" id="GO:0008168">
    <property type="term" value="F:methyltransferase activity"/>
    <property type="evidence" value="ECO:0007669"/>
    <property type="project" value="UniProtKB-KW"/>
</dbReference>
<reference evidence="9 10" key="1">
    <citation type="submission" date="2024-04" db="EMBL/GenBank/DDBJ databases">
        <title>Flavobacterium sp. DGU38 16S ribosomal RNA gene Genome sequencing and assembly.</title>
        <authorList>
            <person name="Park S."/>
        </authorList>
    </citation>
    <scope>NUCLEOTIDE SEQUENCE [LARGE SCALE GENOMIC DNA]</scope>
    <source>
        <strain evidence="9 10">DGU38</strain>
    </source>
</reference>
<dbReference type="InterPro" id="IPR003356">
    <property type="entry name" value="DNA_methylase_A-5"/>
</dbReference>
<comment type="caution">
    <text evidence="9">The sequence shown here is derived from an EMBL/GenBank/DDBJ whole genome shotgun (WGS) entry which is preliminary data.</text>
</comment>
<dbReference type="InterPro" id="IPR051537">
    <property type="entry name" value="DNA_Adenine_Mtase"/>
</dbReference>
<dbReference type="EC" id="2.1.1.72" evidence="2"/>
<sequence>MSAQEIANKLWNLCNVLRDDGVTYHEYLNELTYILFLKLSEVKGFDDKIPNEYQWQYFVNEHDPLVSFNKYREFLATVSTKTESNSIKEIYSNASTSLRKPVNFRSLITAIDKLDWYEEDDRDVMGDIYESLLEKNAGEKKSGAGQYFTPRPLINIMVDLMAPKVGERWTDPAAGTFGFMISADHYLRSKTDSYFHLSEKDRHFQTTQAFSGVELVPDAHRLALMNARLHGMESTIYLNDTLTEFGKSLKDFDGVLANPPFGTKIGGDRPTRDDFTFPTSNKQLNFLQHIYRSLKKDGKARAAVVLPDNVLFEDGDGQKIRRDLMDKCNLHTILRLPTGIFYAAGVKTNVLFFTREKTETNNTQNVWFYDMRTNAPSYGKRTPFTEKAFEDFVLAYTGGIPFDKVEKDYDGLVSDEKRKTIKDERWQSISRAEIEKKNFSLDLGLIADSSLTNSDDLGEPIDIAKEALLELQSITEQLNAMIKELK</sequence>
<dbReference type="GO" id="GO:0032259">
    <property type="term" value="P:methylation"/>
    <property type="evidence" value="ECO:0007669"/>
    <property type="project" value="UniProtKB-KW"/>
</dbReference>
<evidence type="ECO:0000256" key="7">
    <source>
        <dbReference type="ARBA" id="ARBA00047942"/>
    </source>
</evidence>
<dbReference type="PROSITE" id="PS00092">
    <property type="entry name" value="N6_MTASE"/>
    <property type="match status" value="1"/>
</dbReference>
<comment type="similarity">
    <text evidence="1">Belongs to the N(4)/N(6)-methyltransferase family.</text>
</comment>
<dbReference type="SUPFAM" id="SSF53335">
    <property type="entry name" value="S-adenosyl-L-methionine-dependent methyltransferases"/>
    <property type="match status" value="1"/>
</dbReference>
<evidence type="ECO:0000256" key="5">
    <source>
        <dbReference type="ARBA" id="ARBA00022691"/>
    </source>
</evidence>